<accession>A0ABY5BN10</accession>
<proteinExistence type="predicted"/>
<feature type="transmembrane region" description="Helical" evidence="1">
    <location>
        <begin position="29"/>
        <end position="48"/>
    </location>
</feature>
<dbReference type="EMBL" id="CP097116">
    <property type="protein sequence ID" value="USS84488.1"/>
    <property type="molecule type" value="Genomic_DNA"/>
</dbReference>
<keyword evidence="3" id="KW-1185">Reference proteome</keyword>
<evidence type="ECO:0000313" key="3">
    <source>
        <dbReference type="Proteomes" id="UP001056707"/>
    </source>
</evidence>
<keyword evidence="1" id="KW-0812">Transmembrane</keyword>
<keyword evidence="1" id="KW-1133">Transmembrane helix</keyword>
<protein>
    <submittedName>
        <fullName evidence="2">Uncharacterized protein</fullName>
    </submittedName>
</protein>
<evidence type="ECO:0000256" key="1">
    <source>
        <dbReference type="SAM" id="Phobius"/>
    </source>
</evidence>
<dbReference type="Proteomes" id="UP001056707">
    <property type="component" value="Chromosome"/>
</dbReference>
<keyword evidence="1" id="KW-0472">Membrane</keyword>
<organism evidence="2 3">
    <name type="scientific">Fructilactobacillus myrtifloralis</name>
    <dbReference type="NCBI Taxonomy" id="2940301"/>
    <lineage>
        <taxon>Bacteria</taxon>
        <taxon>Bacillati</taxon>
        <taxon>Bacillota</taxon>
        <taxon>Bacilli</taxon>
        <taxon>Lactobacillales</taxon>
        <taxon>Lactobacillaceae</taxon>
        <taxon>Fructilactobacillus</taxon>
    </lineage>
</organism>
<gene>
    <name evidence="2" type="ORF">M3M35_04000</name>
</gene>
<name>A0ABY5BN10_9LACO</name>
<dbReference type="RefSeq" id="WP_252749391.1">
    <property type="nucleotide sequence ID" value="NZ_CP097116.1"/>
</dbReference>
<evidence type="ECO:0000313" key="2">
    <source>
        <dbReference type="EMBL" id="USS84488.1"/>
    </source>
</evidence>
<reference evidence="2" key="1">
    <citation type="submission" date="2022-05" db="EMBL/GenBank/DDBJ databases">
        <authorList>
            <person name="Oliphant S.A."/>
            <person name="Watson-Haigh N.S."/>
            <person name="Sumby K.M."/>
            <person name="Gardner J.M."/>
            <person name="Jiranek V."/>
        </authorList>
    </citation>
    <scope>NUCLEOTIDE SEQUENCE</scope>
    <source>
        <strain evidence="2">KI16_H9</strain>
    </source>
</reference>
<sequence>MILLVSYSWISVIKKVTYLFEHGLTGSRSIVVLATLFVTLLVLAIYWWSRQGSDPRRRQVAKLVGRTGSIFKRVMNLFPFK</sequence>